<feature type="coiled-coil region" evidence="5">
    <location>
        <begin position="151"/>
        <end position="188"/>
    </location>
</feature>
<evidence type="ECO:0000256" key="4">
    <source>
        <dbReference type="PROSITE-ProRule" id="PRU00146"/>
    </source>
</evidence>
<dbReference type="SUPFAM" id="SSF57903">
    <property type="entry name" value="FYVE/PHD zinc finger"/>
    <property type="match status" value="1"/>
</dbReference>
<accession>A0A914AHT9</accession>
<dbReference type="InterPro" id="IPR001965">
    <property type="entry name" value="Znf_PHD"/>
</dbReference>
<dbReference type="InterPro" id="IPR011011">
    <property type="entry name" value="Znf_FYVE_PHD"/>
</dbReference>
<evidence type="ECO:0000256" key="3">
    <source>
        <dbReference type="ARBA" id="ARBA00022833"/>
    </source>
</evidence>
<dbReference type="RefSeq" id="XP_038063283.1">
    <property type="nucleotide sequence ID" value="XM_038207355.1"/>
</dbReference>
<dbReference type="EnsemblMetazoa" id="XM_038207355.1">
    <property type="protein sequence ID" value="XP_038063283.1"/>
    <property type="gene ID" value="LOC119733975"/>
</dbReference>
<dbReference type="RefSeq" id="XP_038063282.1">
    <property type="nucleotide sequence ID" value="XM_038207354.1"/>
</dbReference>
<dbReference type="PROSITE" id="PS01359">
    <property type="entry name" value="ZF_PHD_1"/>
    <property type="match status" value="1"/>
</dbReference>
<dbReference type="CDD" id="cd15489">
    <property type="entry name" value="PHD_SF"/>
    <property type="match status" value="1"/>
</dbReference>
<dbReference type="AlphaFoldDB" id="A0A914AHT9"/>
<dbReference type="Pfam" id="PF00628">
    <property type="entry name" value="PHD"/>
    <property type="match status" value="1"/>
</dbReference>
<evidence type="ECO:0000313" key="7">
    <source>
        <dbReference type="EnsemblMetazoa" id="XP_038063282.1"/>
    </source>
</evidence>
<keyword evidence="1" id="KW-0479">Metal-binding</keyword>
<dbReference type="InterPro" id="IPR019787">
    <property type="entry name" value="Znf_PHD-finger"/>
</dbReference>
<evidence type="ECO:0000259" key="6">
    <source>
        <dbReference type="PROSITE" id="PS50016"/>
    </source>
</evidence>
<dbReference type="Gene3D" id="3.30.40.10">
    <property type="entry name" value="Zinc/RING finger domain, C3HC4 (zinc finger)"/>
    <property type="match status" value="1"/>
</dbReference>
<proteinExistence type="predicted"/>
<organism evidence="7 8">
    <name type="scientific">Patiria miniata</name>
    <name type="common">Bat star</name>
    <name type="synonym">Asterina miniata</name>
    <dbReference type="NCBI Taxonomy" id="46514"/>
    <lineage>
        <taxon>Eukaryota</taxon>
        <taxon>Metazoa</taxon>
        <taxon>Echinodermata</taxon>
        <taxon>Eleutherozoa</taxon>
        <taxon>Asterozoa</taxon>
        <taxon>Asteroidea</taxon>
        <taxon>Valvatacea</taxon>
        <taxon>Valvatida</taxon>
        <taxon>Asterinidae</taxon>
        <taxon>Patiria</taxon>
    </lineage>
</organism>
<dbReference type="PROSITE" id="PS50016">
    <property type="entry name" value="ZF_PHD_2"/>
    <property type="match status" value="1"/>
</dbReference>
<evidence type="ECO:0000256" key="1">
    <source>
        <dbReference type="ARBA" id="ARBA00022723"/>
    </source>
</evidence>
<feature type="domain" description="PHD-type" evidence="6">
    <location>
        <begin position="479"/>
        <end position="534"/>
    </location>
</feature>
<keyword evidence="5" id="KW-0175">Coiled coil</keyword>
<dbReference type="GeneID" id="119733975"/>
<name>A0A914AHT9_PATMI</name>
<evidence type="ECO:0000256" key="2">
    <source>
        <dbReference type="ARBA" id="ARBA00022771"/>
    </source>
</evidence>
<dbReference type="InterPro" id="IPR013083">
    <property type="entry name" value="Znf_RING/FYVE/PHD"/>
</dbReference>
<evidence type="ECO:0000313" key="8">
    <source>
        <dbReference type="Proteomes" id="UP000887568"/>
    </source>
</evidence>
<evidence type="ECO:0000256" key="5">
    <source>
        <dbReference type="SAM" id="Coils"/>
    </source>
</evidence>
<sequence length="594" mass="67886">MPAFHSIPSASSLPSSSLIPLPSVCGAHQAANPGRITECGAHQAANPGRITECGAHQAANPGRMNECGAHQAANPGRMNECGAHQAANPGRMNECGAHQAANPGRMNECGAHQAAIYPGRMNEHYDNNYKTYSKCMMNECGAHQAANPGRMNEHNEDNEIYDDILNEVEQAMIMSKETEQRYEQTAEQSDEAVIMSVQKNECIVQYAVENITVEMSAEGYVKWNKVKEKCDDIEAKGDAIDEEKAQNGGMKHEEDNLDKDMKEKCTKIMARKLKKVKNASGDLRLKVKEMRRKRLLKLTKRRVHDQRGMRRLHGYLKIKHCTRNSNGSCMQDQHENRSRKKHIKVSRKRRRRDICKESYNRRRNGMRIELWMSKEEKAVHEKVQKSAFRETKRSLSFVLKKMKDVSTENKNKKRQRSNGNFAKVVKEDVKHTCASEMKTPERRQTILDKKVGKSVLKSKNSQTCDRHRHDQTVKGNQSNEECWLCDQTINVFERKVQCDGCNIWYHVKCMNFLKMEELLANRAVVWMCRKCGKSTYSQSLLYDLGIPTDDNVFEMTIEETCTIDDVVQQTCIGTCAQHSNWDDETNDKSTRLYG</sequence>
<dbReference type="GO" id="GO:0008270">
    <property type="term" value="F:zinc ion binding"/>
    <property type="evidence" value="ECO:0007669"/>
    <property type="project" value="UniProtKB-KW"/>
</dbReference>
<dbReference type="SMART" id="SM00249">
    <property type="entry name" value="PHD"/>
    <property type="match status" value="1"/>
</dbReference>
<reference evidence="7" key="1">
    <citation type="submission" date="2022-11" db="UniProtKB">
        <authorList>
            <consortium name="EnsemblMetazoa"/>
        </authorList>
    </citation>
    <scope>IDENTIFICATION</scope>
</reference>
<dbReference type="Proteomes" id="UP000887568">
    <property type="component" value="Unplaced"/>
</dbReference>
<keyword evidence="3" id="KW-0862">Zinc</keyword>
<dbReference type="InterPro" id="IPR019786">
    <property type="entry name" value="Zinc_finger_PHD-type_CS"/>
</dbReference>
<dbReference type="EnsemblMetazoa" id="XM_038207354.1">
    <property type="protein sequence ID" value="XP_038063282.1"/>
    <property type="gene ID" value="LOC119733975"/>
</dbReference>
<dbReference type="OrthoDB" id="10002605at2759"/>
<protein>
    <recommendedName>
        <fullName evidence="6">PHD-type domain-containing protein</fullName>
    </recommendedName>
</protein>
<keyword evidence="8" id="KW-1185">Reference proteome</keyword>
<keyword evidence="2 4" id="KW-0863">Zinc-finger</keyword>